<evidence type="ECO:0000256" key="2">
    <source>
        <dbReference type="ARBA" id="ARBA00006459"/>
    </source>
</evidence>
<comment type="caution">
    <text evidence="12">The sequence shown here is derived from an EMBL/GenBank/DDBJ whole genome shotgun (WGS) entry which is preliminary data.</text>
</comment>
<comment type="subcellular location">
    <subcellularLocation>
        <location evidence="1">Membrane</location>
        <topology evidence="1">Multi-pass membrane protein</topology>
    </subcellularLocation>
</comment>
<keyword evidence="9" id="KW-0769">Symport</keyword>
<evidence type="ECO:0000256" key="8">
    <source>
        <dbReference type="PIRSR" id="PIRSR600175-1"/>
    </source>
</evidence>
<keyword evidence="6 11" id="KW-0472">Membrane</keyword>
<feature type="transmembrane region" description="Helical" evidence="11">
    <location>
        <begin position="190"/>
        <end position="210"/>
    </location>
</feature>
<feature type="transmembrane region" description="Helical" evidence="11">
    <location>
        <begin position="351"/>
        <end position="370"/>
    </location>
</feature>
<evidence type="ECO:0000256" key="3">
    <source>
        <dbReference type="ARBA" id="ARBA00022448"/>
    </source>
</evidence>
<feature type="transmembrane region" description="Helical" evidence="11">
    <location>
        <begin position="424"/>
        <end position="447"/>
    </location>
</feature>
<gene>
    <name evidence="12" type="ORF">ElyMa_002929800</name>
</gene>
<evidence type="ECO:0000256" key="6">
    <source>
        <dbReference type="ARBA" id="ARBA00023136"/>
    </source>
</evidence>
<dbReference type="PANTHER" id="PTHR11616:SF321">
    <property type="entry name" value="SODIUM-DEPENDENT NUTRIENT AMINO ACID TRANSPORTER 1-RELATED"/>
    <property type="match status" value="1"/>
</dbReference>
<protein>
    <recommendedName>
        <fullName evidence="9">Transporter</fullName>
    </recommendedName>
</protein>
<evidence type="ECO:0000256" key="9">
    <source>
        <dbReference type="RuleBase" id="RU003732"/>
    </source>
</evidence>
<keyword evidence="4 9" id="KW-0812">Transmembrane</keyword>
<feature type="binding site" evidence="8">
    <location>
        <position position="535"/>
    </location>
    <ligand>
        <name>Na(+)</name>
        <dbReference type="ChEBI" id="CHEBI:29101"/>
        <label>1</label>
    </ligand>
</feature>
<comment type="similarity">
    <text evidence="2 9">Belongs to the sodium:neurotransmitter symporter (SNF) (TC 2.A.22) family.</text>
</comment>
<dbReference type="PANTHER" id="PTHR11616">
    <property type="entry name" value="SODIUM/CHLORIDE DEPENDENT TRANSPORTER"/>
    <property type="match status" value="1"/>
</dbReference>
<dbReference type="InterPro" id="IPR000175">
    <property type="entry name" value="Na/ntran_symport"/>
</dbReference>
<proteinExistence type="inferred from homology"/>
<feature type="binding site" evidence="8">
    <location>
        <position position="435"/>
    </location>
    <ligand>
        <name>Na(+)</name>
        <dbReference type="ChEBI" id="CHEBI:29101"/>
        <label>1</label>
    </ligand>
</feature>
<name>A0AAV4I3Y4_9GAST</name>
<dbReference type="SUPFAM" id="SSF161070">
    <property type="entry name" value="SNF-like"/>
    <property type="match status" value="1"/>
</dbReference>
<sequence length="733" mass="81876">MSNQIAPLDASAEDAGPQDEEGREAAGDEGQADPELQARGEFQSQDELQARDQLRPQDELEVKIEFKAGDAPQAKDDPISQEELQTRDELLNHRESQGKAKVGVEDRLPAKYERPQRTSSISTSRVWWGDMLPRLDGTQRVRPRQSDYEFYSGRGQWENKAEFVLSCMGMSVGLGNVWRFPYLAYKNGGAAFLIAYIILQLLVGYAMYFMEVGMSQFSGKGPTKLFDMFPAAKGVGIAMCMVSTNIAIYYNVIMGYTVYYFFASMQTTLPWTVCQDDWVNCVEKRFADCTVGWEAEAGKCTCTGNATIDQAVPVKCVEKVENATTAAELYFYKSVIQRSQGLEPENIGTPIPSLALCLLFSWTVVVFCLIKGIKSSGKVVYFSVTFPYFILFALLIRGFLLDGAGNGVKYFLIPDWSKLQDINVWASAGGQMFFSLSVTLGGIIMFGSYNRFSYPVYSGALLVASMDLLTSIIGGLVVFSTFGAMAKSIGSTVDKVAKSGYGLAFVVYPEALSRLPPTHVWSAVFFFMLFTLGLDSEFGLCETVLTCIHDEIPRMRAKKSIICVVMGIVGYLLALPCICPGGDYVVTLMDSYGADFAVLILAFCEVVAMMWGYGATSVLRDLEYMLGSKPHAWQYWAFCWTIACPIILATLFMNRIIDYDPPQYASGEAFPQFAQNIGWFICTYTLCPVPLWFFYLLYQSYRMPNIVSWKQRKQVLFSPNRNWIPNDGRATMF</sequence>
<feature type="binding site" evidence="8">
    <location>
        <position position="176"/>
    </location>
    <ligand>
        <name>Na(+)</name>
        <dbReference type="ChEBI" id="CHEBI:29101"/>
        <label>1</label>
    </ligand>
</feature>
<feature type="transmembrane region" description="Helical" evidence="11">
    <location>
        <begin position="520"/>
        <end position="540"/>
    </location>
</feature>
<feature type="transmembrane region" description="Helical" evidence="11">
    <location>
        <begin position="561"/>
        <end position="586"/>
    </location>
</feature>
<evidence type="ECO:0000313" key="12">
    <source>
        <dbReference type="EMBL" id="GFS05133.1"/>
    </source>
</evidence>
<feature type="binding site" evidence="8">
    <location>
        <position position="169"/>
    </location>
    <ligand>
        <name>Na(+)</name>
        <dbReference type="ChEBI" id="CHEBI:29101"/>
        <label>1</label>
    </ligand>
</feature>
<evidence type="ECO:0000256" key="1">
    <source>
        <dbReference type="ARBA" id="ARBA00004141"/>
    </source>
</evidence>
<feature type="transmembrane region" description="Helical" evidence="11">
    <location>
        <begin position="231"/>
        <end position="262"/>
    </location>
</feature>
<dbReference type="GO" id="GO:0005283">
    <property type="term" value="F:amino acid:sodium symporter activity"/>
    <property type="evidence" value="ECO:0007669"/>
    <property type="project" value="TreeGrafter"/>
</dbReference>
<dbReference type="GO" id="GO:0089718">
    <property type="term" value="P:amino acid import across plasma membrane"/>
    <property type="evidence" value="ECO:0007669"/>
    <property type="project" value="TreeGrafter"/>
</dbReference>
<feature type="binding site" evidence="8">
    <location>
        <position position="172"/>
    </location>
    <ligand>
        <name>Na(+)</name>
        <dbReference type="ChEBI" id="CHEBI:29101"/>
        <label>1</label>
    </ligand>
</feature>
<dbReference type="InterPro" id="IPR037272">
    <property type="entry name" value="SNS_sf"/>
</dbReference>
<feature type="transmembrane region" description="Helical" evidence="11">
    <location>
        <begin position="592"/>
        <end position="614"/>
    </location>
</feature>
<feature type="binding site" evidence="8">
    <location>
        <position position="532"/>
    </location>
    <ligand>
        <name>Na(+)</name>
        <dbReference type="ChEBI" id="CHEBI:29101"/>
        <label>1</label>
    </ligand>
</feature>
<accession>A0AAV4I3Y4</accession>
<feature type="transmembrane region" description="Helical" evidence="11">
    <location>
        <begin position="379"/>
        <end position="400"/>
    </location>
</feature>
<evidence type="ECO:0000256" key="4">
    <source>
        <dbReference type="ARBA" id="ARBA00022692"/>
    </source>
</evidence>
<keyword evidence="8" id="KW-0479">Metal-binding</keyword>
<feature type="compositionally biased region" description="Basic and acidic residues" evidence="10">
    <location>
        <begin position="48"/>
        <end position="79"/>
    </location>
</feature>
<dbReference type="PROSITE" id="PS50267">
    <property type="entry name" value="NA_NEUROTRAN_SYMP_3"/>
    <property type="match status" value="1"/>
</dbReference>
<evidence type="ECO:0000256" key="10">
    <source>
        <dbReference type="SAM" id="MobiDB-lite"/>
    </source>
</evidence>
<dbReference type="Proteomes" id="UP000762676">
    <property type="component" value="Unassembled WGS sequence"/>
</dbReference>
<feature type="region of interest" description="Disordered" evidence="10">
    <location>
        <begin position="1"/>
        <end position="79"/>
    </location>
</feature>
<dbReference type="PROSITE" id="PS00610">
    <property type="entry name" value="NA_NEUROTRAN_SYMP_1"/>
    <property type="match status" value="1"/>
</dbReference>
<dbReference type="EMBL" id="BMAT01006051">
    <property type="protein sequence ID" value="GFS05133.1"/>
    <property type="molecule type" value="Genomic_DNA"/>
</dbReference>
<dbReference type="GO" id="GO:0005886">
    <property type="term" value="C:plasma membrane"/>
    <property type="evidence" value="ECO:0007669"/>
    <property type="project" value="TreeGrafter"/>
</dbReference>
<dbReference type="GO" id="GO:0046872">
    <property type="term" value="F:metal ion binding"/>
    <property type="evidence" value="ECO:0007669"/>
    <property type="project" value="UniProtKB-KW"/>
</dbReference>
<keyword evidence="3 9" id="KW-0813">Transport</keyword>
<keyword evidence="7" id="KW-0325">Glycoprotein</keyword>
<feature type="transmembrane region" description="Helical" evidence="11">
    <location>
        <begin position="677"/>
        <end position="698"/>
    </location>
</feature>
<keyword evidence="8" id="KW-0915">Sodium</keyword>
<dbReference type="GO" id="GO:0015179">
    <property type="term" value="F:L-amino acid transmembrane transporter activity"/>
    <property type="evidence" value="ECO:0007669"/>
    <property type="project" value="TreeGrafter"/>
</dbReference>
<keyword evidence="13" id="KW-1185">Reference proteome</keyword>
<feature type="binding site" evidence="8">
    <location>
        <position position="536"/>
    </location>
    <ligand>
        <name>Na(+)</name>
        <dbReference type="ChEBI" id="CHEBI:29101"/>
        <label>1</label>
    </ligand>
</feature>
<evidence type="ECO:0000256" key="7">
    <source>
        <dbReference type="ARBA" id="ARBA00023180"/>
    </source>
</evidence>
<dbReference type="AlphaFoldDB" id="A0AAV4I3Y4"/>
<keyword evidence="5 11" id="KW-1133">Transmembrane helix</keyword>
<dbReference type="PRINTS" id="PR00176">
    <property type="entry name" value="NANEUSMPORT"/>
</dbReference>
<evidence type="ECO:0000313" key="13">
    <source>
        <dbReference type="Proteomes" id="UP000762676"/>
    </source>
</evidence>
<reference evidence="12 13" key="1">
    <citation type="journal article" date="2021" name="Elife">
        <title>Chloroplast acquisition without the gene transfer in kleptoplastic sea slugs, Plakobranchus ocellatus.</title>
        <authorList>
            <person name="Maeda T."/>
            <person name="Takahashi S."/>
            <person name="Yoshida T."/>
            <person name="Shimamura S."/>
            <person name="Takaki Y."/>
            <person name="Nagai Y."/>
            <person name="Toyoda A."/>
            <person name="Suzuki Y."/>
            <person name="Arimoto A."/>
            <person name="Ishii H."/>
            <person name="Satoh N."/>
            <person name="Nishiyama T."/>
            <person name="Hasebe M."/>
            <person name="Maruyama T."/>
            <person name="Minagawa J."/>
            <person name="Obokata J."/>
            <person name="Shigenobu S."/>
        </authorList>
    </citation>
    <scope>NUCLEOTIDE SEQUENCE [LARGE SCALE GENOMIC DNA]</scope>
</reference>
<evidence type="ECO:0000256" key="5">
    <source>
        <dbReference type="ARBA" id="ARBA00022989"/>
    </source>
</evidence>
<evidence type="ECO:0000256" key="11">
    <source>
        <dbReference type="SAM" id="Phobius"/>
    </source>
</evidence>
<organism evidence="12 13">
    <name type="scientific">Elysia marginata</name>
    <dbReference type="NCBI Taxonomy" id="1093978"/>
    <lineage>
        <taxon>Eukaryota</taxon>
        <taxon>Metazoa</taxon>
        <taxon>Spiralia</taxon>
        <taxon>Lophotrochozoa</taxon>
        <taxon>Mollusca</taxon>
        <taxon>Gastropoda</taxon>
        <taxon>Heterobranchia</taxon>
        <taxon>Euthyneura</taxon>
        <taxon>Panpulmonata</taxon>
        <taxon>Sacoglossa</taxon>
        <taxon>Placobranchoidea</taxon>
        <taxon>Plakobranchidae</taxon>
        <taxon>Elysia</taxon>
    </lineage>
</organism>
<feature type="transmembrane region" description="Helical" evidence="11">
    <location>
        <begin position="635"/>
        <end position="657"/>
    </location>
</feature>
<dbReference type="Pfam" id="PF00209">
    <property type="entry name" value="SNF"/>
    <property type="match status" value="1"/>
</dbReference>
<feature type="transmembrane region" description="Helical" evidence="11">
    <location>
        <begin position="459"/>
        <end position="482"/>
    </location>
</feature>